<keyword evidence="3" id="KW-1185">Reference proteome</keyword>
<evidence type="ECO:0000259" key="1">
    <source>
        <dbReference type="Pfam" id="PF10474"/>
    </source>
</evidence>
<evidence type="ECO:0000313" key="3">
    <source>
        <dbReference type="Proteomes" id="UP000054047"/>
    </source>
</evidence>
<name>A0A0C2C238_9BILA</name>
<dbReference type="PANTHER" id="PTHR13258:SF0">
    <property type="entry name" value="SYNDETIN"/>
    <property type="match status" value="1"/>
</dbReference>
<dbReference type="GO" id="GO:0042147">
    <property type="term" value="P:retrograde transport, endosome to Golgi"/>
    <property type="evidence" value="ECO:0007669"/>
    <property type="project" value="InterPro"/>
</dbReference>
<dbReference type="AlphaFoldDB" id="A0A0C2C238"/>
<accession>A0A0C2C238</accession>
<dbReference type="InterPro" id="IPR019514">
    <property type="entry name" value="Syndetin_C"/>
</dbReference>
<evidence type="ECO:0000313" key="2">
    <source>
        <dbReference type="EMBL" id="KIH50313.1"/>
    </source>
</evidence>
<dbReference type="GO" id="GO:0005829">
    <property type="term" value="C:cytosol"/>
    <property type="evidence" value="ECO:0007669"/>
    <property type="project" value="GOC"/>
</dbReference>
<protein>
    <recommendedName>
        <fullName evidence="1">Syndetin C-terminal domain-containing protein</fullName>
    </recommendedName>
</protein>
<feature type="domain" description="Syndetin C-terminal" evidence="1">
    <location>
        <begin position="2"/>
        <end position="65"/>
    </location>
</feature>
<gene>
    <name evidence="2" type="ORF">ANCDUO_19609</name>
</gene>
<dbReference type="GO" id="GO:1990745">
    <property type="term" value="C:EARP complex"/>
    <property type="evidence" value="ECO:0007669"/>
    <property type="project" value="InterPro"/>
</dbReference>
<proteinExistence type="predicted"/>
<dbReference type="Pfam" id="PF10474">
    <property type="entry name" value="Syndetin_C"/>
    <property type="match status" value="1"/>
</dbReference>
<dbReference type="EMBL" id="KN750091">
    <property type="protein sequence ID" value="KIH50313.1"/>
    <property type="molecule type" value="Genomic_DNA"/>
</dbReference>
<dbReference type="OrthoDB" id="10263345at2759"/>
<dbReference type="GO" id="GO:0032456">
    <property type="term" value="P:endocytic recycling"/>
    <property type="evidence" value="ECO:0007669"/>
    <property type="project" value="InterPro"/>
</dbReference>
<dbReference type="GO" id="GO:0000149">
    <property type="term" value="F:SNARE binding"/>
    <property type="evidence" value="ECO:0007669"/>
    <property type="project" value="TreeGrafter"/>
</dbReference>
<dbReference type="InterPro" id="IPR040047">
    <property type="entry name" value="VPS50"/>
</dbReference>
<feature type="non-terminal residue" evidence="2">
    <location>
        <position position="1"/>
    </location>
</feature>
<dbReference type="PANTHER" id="PTHR13258">
    <property type="entry name" value="SYNDETIN"/>
    <property type="match status" value="1"/>
</dbReference>
<sequence>DFEAFSLRLDHVAECVNLSEVARALLWDRTIYYTFKALVQGYCEGGKCSTEGRALMQLDFQHLLLKEYTAKQMISLLGVATHVSKKARTRIINALND</sequence>
<reference evidence="2 3" key="1">
    <citation type="submission" date="2013-12" db="EMBL/GenBank/DDBJ databases">
        <title>Draft genome of the parsitic nematode Ancylostoma duodenale.</title>
        <authorList>
            <person name="Mitreva M."/>
        </authorList>
    </citation>
    <scope>NUCLEOTIDE SEQUENCE [LARGE SCALE GENOMIC DNA]</scope>
    <source>
        <strain evidence="2 3">Zhejiang</strain>
    </source>
</reference>
<organism evidence="2 3">
    <name type="scientific">Ancylostoma duodenale</name>
    <dbReference type="NCBI Taxonomy" id="51022"/>
    <lineage>
        <taxon>Eukaryota</taxon>
        <taxon>Metazoa</taxon>
        <taxon>Ecdysozoa</taxon>
        <taxon>Nematoda</taxon>
        <taxon>Chromadorea</taxon>
        <taxon>Rhabditida</taxon>
        <taxon>Rhabditina</taxon>
        <taxon>Rhabditomorpha</taxon>
        <taxon>Strongyloidea</taxon>
        <taxon>Ancylostomatidae</taxon>
        <taxon>Ancylostomatinae</taxon>
        <taxon>Ancylostoma</taxon>
    </lineage>
</organism>
<dbReference type="Proteomes" id="UP000054047">
    <property type="component" value="Unassembled WGS sequence"/>
</dbReference>